<dbReference type="Gene3D" id="3.40.720.10">
    <property type="entry name" value="Alkaline Phosphatase, subunit A"/>
    <property type="match status" value="1"/>
</dbReference>
<evidence type="ECO:0000313" key="2">
    <source>
        <dbReference type="EMBL" id="GAA3138903.1"/>
    </source>
</evidence>
<dbReference type="InterPro" id="IPR000917">
    <property type="entry name" value="Sulfatase_N"/>
</dbReference>
<accession>A0ABP6N7F1</accession>
<feature type="domain" description="Sulfatase N-terminal" evidence="1">
    <location>
        <begin position="105"/>
        <end position="259"/>
    </location>
</feature>
<sequence length="278" mass="29625">MSAVRDMNAVVGSHDLLLVTLDTLRYDVADELVRAGRLPNLARALPGGRWERRHSPGSFTYAAHAAILAGFLPTPVAPGPHPRLFAATFPGSETTADGTWVFDAPDLPTGLAAAGYHTICVGGVGFFNKLTPLGSVLPGRFAESHWAPEFGVTSPTSFEEQVACAERAVARAAARGDGPVFLFVNVAALHQPNWFHLPGASPGHGDGPASHAAALEYVDRHIGRLFALVSERRPGFAVVCSDHGTAYGEDGYTGHRIGHEVVWTVPYGEFELEQGGWR</sequence>
<evidence type="ECO:0000259" key="1">
    <source>
        <dbReference type="Pfam" id="PF00884"/>
    </source>
</evidence>
<gene>
    <name evidence="2" type="ORF">GCM10010466_32490</name>
</gene>
<dbReference type="InterPro" id="IPR047838">
    <property type="entry name" value="STM4013-like"/>
</dbReference>
<keyword evidence="3" id="KW-1185">Reference proteome</keyword>
<reference evidence="3" key="1">
    <citation type="journal article" date="2019" name="Int. J. Syst. Evol. Microbiol.">
        <title>The Global Catalogue of Microorganisms (GCM) 10K type strain sequencing project: providing services to taxonomists for standard genome sequencing and annotation.</title>
        <authorList>
            <consortium name="The Broad Institute Genomics Platform"/>
            <consortium name="The Broad Institute Genome Sequencing Center for Infectious Disease"/>
            <person name="Wu L."/>
            <person name="Ma J."/>
        </authorList>
    </citation>
    <scope>NUCLEOTIDE SEQUENCE [LARGE SCALE GENOMIC DNA]</scope>
    <source>
        <strain evidence="3">JCM 9373</strain>
    </source>
</reference>
<dbReference type="NCBIfam" id="NF038075">
    <property type="entry name" value="fam_STM4013"/>
    <property type="match status" value="1"/>
</dbReference>
<dbReference type="Proteomes" id="UP001500320">
    <property type="component" value="Unassembled WGS sequence"/>
</dbReference>
<keyword evidence="2" id="KW-0378">Hydrolase</keyword>
<proteinExistence type="predicted"/>
<name>A0ABP6N7F1_9ACTN</name>
<comment type="caution">
    <text evidence="2">The sequence shown here is derived from an EMBL/GenBank/DDBJ whole genome shotgun (WGS) entry which is preliminary data.</text>
</comment>
<organism evidence="2 3">
    <name type="scientific">Planomonospora alba</name>
    <dbReference type="NCBI Taxonomy" id="161354"/>
    <lineage>
        <taxon>Bacteria</taxon>
        <taxon>Bacillati</taxon>
        <taxon>Actinomycetota</taxon>
        <taxon>Actinomycetes</taxon>
        <taxon>Streptosporangiales</taxon>
        <taxon>Streptosporangiaceae</taxon>
        <taxon>Planomonospora</taxon>
    </lineage>
</organism>
<dbReference type="InterPro" id="IPR017850">
    <property type="entry name" value="Alkaline_phosphatase_core_sf"/>
</dbReference>
<dbReference type="GO" id="GO:0016787">
    <property type="term" value="F:hydrolase activity"/>
    <property type="evidence" value="ECO:0007669"/>
    <property type="project" value="UniProtKB-KW"/>
</dbReference>
<dbReference type="SUPFAM" id="SSF53649">
    <property type="entry name" value="Alkaline phosphatase-like"/>
    <property type="match status" value="1"/>
</dbReference>
<evidence type="ECO:0000313" key="3">
    <source>
        <dbReference type="Proteomes" id="UP001500320"/>
    </source>
</evidence>
<dbReference type="EMBL" id="BAAAUT010000024">
    <property type="protein sequence ID" value="GAA3138903.1"/>
    <property type="molecule type" value="Genomic_DNA"/>
</dbReference>
<protein>
    <submittedName>
        <fullName evidence="2">STM4013/SEN3800 family hydrolase</fullName>
    </submittedName>
</protein>
<dbReference type="Pfam" id="PF00884">
    <property type="entry name" value="Sulfatase"/>
    <property type="match status" value="1"/>
</dbReference>